<dbReference type="Gramene" id="OPUNC06G12390.1">
    <property type="protein sequence ID" value="OPUNC06G12390.1"/>
    <property type="gene ID" value="OPUNC06G12390"/>
</dbReference>
<dbReference type="HOGENOM" id="CLU_2516577_0_0_1"/>
<reference evidence="1" key="2">
    <citation type="submission" date="2018-05" db="EMBL/GenBank/DDBJ databases">
        <title>OpunRS2 (Oryza punctata Reference Sequence Version 2).</title>
        <authorList>
            <person name="Zhang J."/>
            <person name="Kudrna D."/>
            <person name="Lee S."/>
            <person name="Talag J."/>
            <person name="Welchert J."/>
            <person name="Wing R.A."/>
        </authorList>
    </citation>
    <scope>NUCLEOTIDE SEQUENCE [LARGE SCALE GENOMIC DNA]</scope>
</reference>
<sequence length="85" mass="8996">MRGDLIEVLKPMLLLLFPSLDKEGDICAQAGGLLPEGSATMRHLSEVMATSGAGHALALVKSHYPRVDLEAVAEGYAVDCSDDDI</sequence>
<evidence type="ECO:0000313" key="2">
    <source>
        <dbReference type="Proteomes" id="UP000026962"/>
    </source>
</evidence>
<dbReference type="AlphaFoldDB" id="A0A0E0LB52"/>
<name>A0A0E0LB52_ORYPU</name>
<reference evidence="1" key="1">
    <citation type="submission" date="2015-04" db="UniProtKB">
        <authorList>
            <consortium name="EnsemblPlants"/>
        </authorList>
    </citation>
    <scope>IDENTIFICATION</scope>
</reference>
<protein>
    <submittedName>
        <fullName evidence="1">Uncharacterized protein</fullName>
    </submittedName>
</protein>
<proteinExistence type="predicted"/>
<organism evidence="1">
    <name type="scientific">Oryza punctata</name>
    <name type="common">Red rice</name>
    <dbReference type="NCBI Taxonomy" id="4537"/>
    <lineage>
        <taxon>Eukaryota</taxon>
        <taxon>Viridiplantae</taxon>
        <taxon>Streptophyta</taxon>
        <taxon>Embryophyta</taxon>
        <taxon>Tracheophyta</taxon>
        <taxon>Spermatophyta</taxon>
        <taxon>Magnoliopsida</taxon>
        <taxon>Liliopsida</taxon>
        <taxon>Poales</taxon>
        <taxon>Poaceae</taxon>
        <taxon>BOP clade</taxon>
        <taxon>Oryzoideae</taxon>
        <taxon>Oryzeae</taxon>
        <taxon>Oryzinae</taxon>
        <taxon>Oryza</taxon>
    </lineage>
</organism>
<keyword evidence="2" id="KW-1185">Reference proteome</keyword>
<evidence type="ECO:0000313" key="1">
    <source>
        <dbReference type="EnsemblPlants" id="OPUNC06G12390.1"/>
    </source>
</evidence>
<accession>A0A0E0LB52</accession>
<dbReference type="EnsemblPlants" id="OPUNC06G12390.1">
    <property type="protein sequence ID" value="OPUNC06G12390.1"/>
    <property type="gene ID" value="OPUNC06G12390"/>
</dbReference>
<dbReference type="Proteomes" id="UP000026962">
    <property type="component" value="Chromosome 6"/>
</dbReference>